<dbReference type="GeneID" id="85366233"/>
<accession>A0AA39K5Z7</accession>
<keyword evidence="5" id="KW-1185">Reference proteome</keyword>
<dbReference type="Pfam" id="PF07249">
    <property type="entry name" value="Cerato-platanin"/>
    <property type="match status" value="1"/>
</dbReference>
<comment type="caution">
    <text evidence="4">The sequence shown here is derived from an EMBL/GenBank/DDBJ whole genome shotgun (WGS) entry which is preliminary data.</text>
</comment>
<dbReference type="AlphaFoldDB" id="A0AA39K5Z7"/>
<evidence type="ECO:0000256" key="3">
    <source>
        <dbReference type="ARBA" id="ARBA00022525"/>
    </source>
</evidence>
<dbReference type="RefSeq" id="XP_060328699.1">
    <property type="nucleotide sequence ID" value="XM_060482685.1"/>
</dbReference>
<keyword evidence="3" id="KW-0964">Secreted</keyword>
<dbReference type="SUPFAM" id="SSF50685">
    <property type="entry name" value="Barwin-like endoglucanases"/>
    <property type="match status" value="1"/>
</dbReference>
<dbReference type="GO" id="GO:0005576">
    <property type="term" value="C:extracellular region"/>
    <property type="evidence" value="ECO:0007669"/>
    <property type="project" value="UniProtKB-SubCell"/>
</dbReference>
<name>A0AA39K5Z7_ARMTA</name>
<dbReference type="EMBL" id="JAUEPS010000026">
    <property type="protein sequence ID" value="KAK0455189.1"/>
    <property type="molecule type" value="Genomic_DNA"/>
</dbReference>
<dbReference type="CDD" id="cd22778">
    <property type="entry name" value="DPBB_CEPL-like"/>
    <property type="match status" value="1"/>
</dbReference>
<evidence type="ECO:0000256" key="1">
    <source>
        <dbReference type="ARBA" id="ARBA00004613"/>
    </source>
</evidence>
<reference evidence="4" key="1">
    <citation type="submission" date="2023-06" db="EMBL/GenBank/DDBJ databases">
        <authorList>
            <consortium name="Lawrence Berkeley National Laboratory"/>
            <person name="Ahrendt S."/>
            <person name="Sahu N."/>
            <person name="Indic B."/>
            <person name="Wong-Bajracharya J."/>
            <person name="Merenyi Z."/>
            <person name="Ke H.-M."/>
            <person name="Monk M."/>
            <person name="Kocsube S."/>
            <person name="Drula E."/>
            <person name="Lipzen A."/>
            <person name="Balint B."/>
            <person name="Henrissat B."/>
            <person name="Andreopoulos B."/>
            <person name="Martin F.M."/>
            <person name="Harder C.B."/>
            <person name="Rigling D."/>
            <person name="Ford K.L."/>
            <person name="Foster G.D."/>
            <person name="Pangilinan J."/>
            <person name="Papanicolaou A."/>
            <person name="Barry K."/>
            <person name="LaButti K."/>
            <person name="Viragh M."/>
            <person name="Koriabine M."/>
            <person name="Yan M."/>
            <person name="Riley R."/>
            <person name="Champramary S."/>
            <person name="Plett K.L."/>
            <person name="Tsai I.J."/>
            <person name="Slot J."/>
            <person name="Sipos G."/>
            <person name="Plett J."/>
            <person name="Nagy L.G."/>
            <person name="Grigoriev I.V."/>
        </authorList>
    </citation>
    <scope>NUCLEOTIDE SEQUENCE</scope>
    <source>
        <strain evidence="4">CCBAS 213</strain>
    </source>
</reference>
<dbReference type="Gene3D" id="2.40.40.10">
    <property type="entry name" value="RlpA-like domain"/>
    <property type="match status" value="1"/>
</dbReference>
<evidence type="ECO:0000313" key="5">
    <source>
        <dbReference type="Proteomes" id="UP001175211"/>
    </source>
</evidence>
<comment type="similarity">
    <text evidence="2">Belongs to the cerato-platanin family.</text>
</comment>
<organism evidence="4 5">
    <name type="scientific">Armillaria tabescens</name>
    <name type="common">Ringless honey mushroom</name>
    <name type="synonym">Agaricus tabescens</name>
    <dbReference type="NCBI Taxonomy" id="1929756"/>
    <lineage>
        <taxon>Eukaryota</taxon>
        <taxon>Fungi</taxon>
        <taxon>Dikarya</taxon>
        <taxon>Basidiomycota</taxon>
        <taxon>Agaricomycotina</taxon>
        <taxon>Agaricomycetes</taxon>
        <taxon>Agaricomycetidae</taxon>
        <taxon>Agaricales</taxon>
        <taxon>Marasmiineae</taxon>
        <taxon>Physalacriaceae</taxon>
        <taxon>Desarmillaria</taxon>
    </lineage>
</organism>
<evidence type="ECO:0000313" key="4">
    <source>
        <dbReference type="EMBL" id="KAK0455189.1"/>
    </source>
</evidence>
<dbReference type="InterPro" id="IPR010829">
    <property type="entry name" value="Cerato-platanin"/>
</dbReference>
<dbReference type="InterPro" id="IPR036908">
    <property type="entry name" value="RlpA-like_sf"/>
</dbReference>
<proteinExistence type="inferred from homology"/>
<sequence>MSCISSYKTYYCMPHIPSPPLRAKAENRASQTKPITTNMKFLSSFALALIPTCAMAITAGYDNGYGVGTNSLRSVACSDGSNGLLTKGYTTYESLPSFPYIASSSAVETYNSANCGTCWNLTYTGLGEPRNITVLAVDHADSGFYTSLEAFNNLTDGHAVEYGIVDVTAVQVNASYCGL</sequence>
<comment type="subcellular location">
    <subcellularLocation>
        <location evidence="1">Secreted</location>
    </subcellularLocation>
</comment>
<gene>
    <name evidence="4" type="ORF">EV420DRAFT_587598</name>
</gene>
<dbReference type="Proteomes" id="UP001175211">
    <property type="component" value="Unassembled WGS sequence"/>
</dbReference>
<evidence type="ECO:0000256" key="2">
    <source>
        <dbReference type="ARBA" id="ARBA00010421"/>
    </source>
</evidence>
<protein>
    <submittedName>
        <fullName evidence="4">Immunomodulatory protein</fullName>
    </submittedName>
</protein>